<name>X1EVE0_9ZZZZ</name>
<evidence type="ECO:0000313" key="1">
    <source>
        <dbReference type="EMBL" id="GAH36517.1"/>
    </source>
</evidence>
<feature type="non-terminal residue" evidence="1">
    <location>
        <position position="252"/>
    </location>
</feature>
<reference evidence="1" key="1">
    <citation type="journal article" date="2014" name="Front. Microbiol.">
        <title>High frequency of phylogenetically diverse reductive dehalogenase-homologous genes in deep subseafloor sedimentary metagenomes.</title>
        <authorList>
            <person name="Kawai M."/>
            <person name="Futagami T."/>
            <person name="Toyoda A."/>
            <person name="Takaki Y."/>
            <person name="Nishi S."/>
            <person name="Hori S."/>
            <person name="Arai W."/>
            <person name="Tsubouchi T."/>
            <person name="Morono Y."/>
            <person name="Uchiyama I."/>
            <person name="Ito T."/>
            <person name="Fujiyama A."/>
            <person name="Inagaki F."/>
            <person name="Takami H."/>
        </authorList>
    </citation>
    <scope>NUCLEOTIDE SEQUENCE</scope>
    <source>
        <strain evidence="1">Expedition CK06-06</strain>
    </source>
</reference>
<organism evidence="1">
    <name type="scientific">marine sediment metagenome</name>
    <dbReference type="NCBI Taxonomy" id="412755"/>
    <lineage>
        <taxon>unclassified sequences</taxon>
        <taxon>metagenomes</taxon>
        <taxon>ecological metagenomes</taxon>
    </lineage>
</organism>
<dbReference type="AlphaFoldDB" id="X1EVE0"/>
<dbReference type="EMBL" id="BARU01012056">
    <property type="protein sequence ID" value="GAH36517.1"/>
    <property type="molecule type" value="Genomic_DNA"/>
</dbReference>
<sequence length="252" mass="28357">VNVTVLIDGTNPAISSPDDIAFEFGDTGFEVLWEAYDSNPKNYSIDVIIHFNDTLYGNYSIPISNVSQPVWTFVDPDGGDISISLNDIHLGNYTFNITAYDTFNQSTSDSVYVRIYPDIRAPIIDAAEDLEYEEGYTGYNITFNFEENNPLFYNLTLDGTVMMNGTWRGENFTIDVDGLDVGIHDYNMTLGDFFGFNSSVIIHVEVTIDIHFPIIKEVNVLQSLSSQTTNNLTVQAYVWDLNNITDITIEWG</sequence>
<comment type="caution">
    <text evidence="1">The sequence shown here is derived from an EMBL/GenBank/DDBJ whole genome shotgun (WGS) entry which is preliminary data.</text>
</comment>
<feature type="non-terminal residue" evidence="1">
    <location>
        <position position="1"/>
    </location>
</feature>
<proteinExistence type="predicted"/>
<gene>
    <name evidence="1" type="ORF">S03H2_22397</name>
</gene>
<protein>
    <submittedName>
        <fullName evidence="1">Uncharacterized protein</fullName>
    </submittedName>
</protein>
<accession>X1EVE0</accession>